<dbReference type="AlphaFoldDB" id="A0A554VCI3"/>
<evidence type="ECO:0000313" key="4">
    <source>
        <dbReference type="Proteomes" id="UP000318833"/>
    </source>
</evidence>
<dbReference type="EMBL" id="VLNR01000082">
    <property type="protein sequence ID" value="TSE04389.1"/>
    <property type="molecule type" value="Genomic_DNA"/>
</dbReference>
<comment type="caution">
    <text evidence="3">The sequence shown here is derived from an EMBL/GenBank/DDBJ whole genome shotgun (WGS) entry which is preliminary data.</text>
</comment>
<accession>A0A554VCI3</accession>
<feature type="transmembrane region" description="Helical" evidence="2">
    <location>
        <begin position="54"/>
        <end position="73"/>
    </location>
</feature>
<proteinExistence type="predicted"/>
<feature type="transmembrane region" description="Helical" evidence="2">
    <location>
        <begin position="85"/>
        <end position="104"/>
    </location>
</feature>
<evidence type="ECO:0000256" key="1">
    <source>
        <dbReference type="SAM" id="MobiDB-lite"/>
    </source>
</evidence>
<organism evidence="3 4">
    <name type="scientific">Aquimarina algiphila</name>
    <dbReference type="NCBI Taxonomy" id="2047982"/>
    <lineage>
        <taxon>Bacteria</taxon>
        <taxon>Pseudomonadati</taxon>
        <taxon>Bacteroidota</taxon>
        <taxon>Flavobacteriia</taxon>
        <taxon>Flavobacteriales</taxon>
        <taxon>Flavobacteriaceae</taxon>
        <taxon>Aquimarina</taxon>
    </lineage>
</organism>
<protein>
    <submittedName>
        <fullName evidence="3">Uncharacterized protein</fullName>
    </submittedName>
</protein>
<keyword evidence="4" id="KW-1185">Reference proteome</keyword>
<dbReference type="RefSeq" id="WP_143918566.1">
    <property type="nucleotide sequence ID" value="NZ_CANMXV010000057.1"/>
</dbReference>
<feature type="region of interest" description="Disordered" evidence="1">
    <location>
        <begin position="210"/>
        <end position="241"/>
    </location>
</feature>
<sequence>MKPNFKLHSDEPNHLENVVLNVTNSKLLGIAFLISMIGYVFVRRNFGCRIIKPESTLFTFLILLVIEGFTSWYAEIPFIGQKIDLSSFLILGVAYVALSIYHLIRAEMDARTIPYRYTRSPGDGYVFDWISKLNLPYFKQNPQRINAFIEPLFVFVVAMMIGKYIPNLGMFIKLIAICMCVTGVFIIKNHDDLKHDQNDALILGNLTQENMKDTKSGSRKTSASPSKRATVSQPTRKSDSK</sequence>
<name>A0A554VCI3_9FLAO</name>
<feature type="compositionally biased region" description="Polar residues" evidence="1">
    <location>
        <begin position="219"/>
        <end position="235"/>
    </location>
</feature>
<keyword evidence="2" id="KW-0812">Transmembrane</keyword>
<dbReference type="Proteomes" id="UP000318833">
    <property type="component" value="Unassembled WGS sequence"/>
</dbReference>
<reference evidence="3 4" key="1">
    <citation type="submission" date="2019-07" db="EMBL/GenBank/DDBJ databases">
        <title>The draft genome sequence of Aquimarina algiphila M91.</title>
        <authorList>
            <person name="Meng X."/>
        </authorList>
    </citation>
    <scope>NUCLEOTIDE SEQUENCE [LARGE SCALE GENOMIC DNA]</scope>
    <source>
        <strain evidence="3 4">M91</strain>
    </source>
</reference>
<keyword evidence="2" id="KW-0472">Membrane</keyword>
<dbReference type="OrthoDB" id="1432220at2"/>
<feature type="transmembrane region" description="Helical" evidence="2">
    <location>
        <begin position="20"/>
        <end position="42"/>
    </location>
</feature>
<evidence type="ECO:0000256" key="2">
    <source>
        <dbReference type="SAM" id="Phobius"/>
    </source>
</evidence>
<feature type="transmembrane region" description="Helical" evidence="2">
    <location>
        <begin position="168"/>
        <end position="187"/>
    </location>
</feature>
<keyword evidence="2" id="KW-1133">Transmembrane helix</keyword>
<evidence type="ECO:0000313" key="3">
    <source>
        <dbReference type="EMBL" id="TSE04389.1"/>
    </source>
</evidence>
<gene>
    <name evidence="3" type="ORF">FOF46_26550</name>
</gene>